<evidence type="ECO:0000313" key="3">
    <source>
        <dbReference type="Proteomes" id="UP000033533"/>
    </source>
</evidence>
<reference evidence="2 3" key="1">
    <citation type="submission" date="2014-12" db="EMBL/GenBank/DDBJ databases">
        <title>Comparative genomics of the lactic acid bacteria isolated from the honey bee gut.</title>
        <authorList>
            <person name="Ellegaard K.M."/>
            <person name="Tamarit D."/>
            <person name="Javelind E."/>
            <person name="Olofsson T."/>
            <person name="Andersson S.G."/>
            <person name="Vasquez A."/>
        </authorList>
    </citation>
    <scope>NUCLEOTIDE SEQUENCE [LARGE SCALE GENOMIC DNA]</scope>
    <source>
        <strain evidence="2 3">Biut2</strain>
    </source>
</reference>
<name>A0A0F4LAF7_9LACO</name>
<dbReference type="EMBL" id="JXBY01000018">
    <property type="protein sequence ID" value="KJY55837.1"/>
    <property type="molecule type" value="Genomic_DNA"/>
</dbReference>
<protein>
    <recommendedName>
        <fullName evidence="4">DUF2628 domain-containing protein</fullName>
    </recommendedName>
</protein>
<dbReference type="HOGENOM" id="CLU_128682_1_0_9"/>
<gene>
    <name evidence="2" type="ORF">JF76_07810</name>
</gene>
<comment type="caution">
    <text evidence="2">The sequence shown here is derived from an EMBL/GenBank/DDBJ whole genome shotgun (WGS) entry which is preliminary data.</text>
</comment>
<dbReference type="Proteomes" id="UP000033533">
    <property type="component" value="Unassembled WGS sequence"/>
</dbReference>
<dbReference type="RefSeq" id="WP_208854441.1">
    <property type="nucleotide sequence ID" value="NZ_KQ033871.1"/>
</dbReference>
<keyword evidence="1" id="KW-1133">Transmembrane helix</keyword>
<dbReference type="STRING" id="1218493.JF76_07810"/>
<keyword evidence="1" id="KW-0472">Membrane</keyword>
<keyword evidence="1" id="KW-0812">Transmembrane</keyword>
<evidence type="ECO:0000256" key="1">
    <source>
        <dbReference type="SAM" id="Phobius"/>
    </source>
</evidence>
<evidence type="ECO:0008006" key="4">
    <source>
        <dbReference type="Google" id="ProtNLM"/>
    </source>
</evidence>
<dbReference type="AlphaFoldDB" id="A0A0F4LAF7"/>
<accession>A0A0F4LAF7</accession>
<proteinExistence type="predicted"/>
<organism evidence="2 3">
    <name type="scientific">Lactobacillus kullabergensis</name>
    <dbReference type="NCBI Taxonomy" id="1218493"/>
    <lineage>
        <taxon>Bacteria</taxon>
        <taxon>Bacillati</taxon>
        <taxon>Bacillota</taxon>
        <taxon>Bacilli</taxon>
        <taxon>Lactobacillales</taxon>
        <taxon>Lactobacillaceae</taxon>
        <taxon>Lactobacillus</taxon>
    </lineage>
</organism>
<sequence>MKAGASWTAFFFGAWVPIFRGDWKFTILFGIIQLLEFFSFGIIGLIIRIVTCVKYNSWYISELLNNGYSPADKTSEQVLRQKGLYLI</sequence>
<evidence type="ECO:0000313" key="2">
    <source>
        <dbReference type="EMBL" id="KJY55837.1"/>
    </source>
</evidence>
<dbReference type="PATRIC" id="fig|1218493.3.peg.827"/>
<feature type="transmembrane region" description="Helical" evidence="1">
    <location>
        <begin position="30"/>
        <end position="50"/>
    </location>
</feature>